<dbReference type="SUPFAM" id="SSF47413">
    <property type="entry name" value="lambda repressor-like DNA-binding domains"/>
    <property type="match status" value="1"/>
</dbReference>
<dbReference type="GO" id="GO:0003677">
    <property type="term" value="F:DNA binding"/>
    <property type="evidence" value="ECO:0007669"/>
    <property type="project" value="UniProtKB-KW"/>
</dbReference>
<organism evidence="6 7">
    <name type="scientific">Paracholeplasma vituli</name>
    <dbReference type="NCBI Taxonomy" id="69473"/>
    <lineage>
        <taxon>Bacteria</taxon>
        <taxon>Bacillati</taxon>
        <taxon>Mycoplasmatota</taxon>
        <taxon>Mollicutes</taxon>
        <taxon>Acholeplasmatales</taxon>
        <taxon>Acholeplasmataceae</taxon>
        <taxon>Paracholeplasma</taxon>
    </lineage>
</organism>
<accession>A0ABT2PYY3</accession>
<keyword evidence="7" id="KW-1185">Reference proteome</keyword>
<evidence type="ECO:0000256" key="3">
    <source>
        <dbReference type="ARBA" id="ARBA00023125"/>
    </source>
</evidence>
<dbReference type="Gene3D" id="1.10.260.40">
    <property type="entry name" value="lambda repressor-like DNA-binding domains"/>
    <property type="match status" value="1"/>
</dbReference>
<keyword evidence="4" id="KW-0804">Transcription</keyword>
<proteinExistence type="predicted"/>
<dbReference type="CDD" id="cd06291">
    <property type="entry name" value="PBP1_Qymf-like"/>
    <property type="match status" value="1"/>
</dbReference>
<dbReference type="SMART" id="SM00354">
    <property type="entry name" value="HTH_LACI"/>
    <property type="match status" value="1"/>
</dbReference>
<dbReference type="EMBL" id="JAOEGN010000022">
    <property type="protein sequence ID" value="MCU0105691.1"/>
    <property type="molecule type" value="Genomic_DNA"/>
</dbReference>
<dbReference type="PANTHER" id="PTHR30146:SF95">
    <property type="entry name" value="RIBOSE OPERON REPRESSOR"/>
    <property type="match status" value="1"/>
</dbReference>
<feature type="domain" description="HTH lacI-type" evidence="5">
    <location>
        <begin position="2"/>
        <end position="56"/>
    </location>
</feature>
<keyword evidence="1" id="KW-0678">Repressor</keyword>
<evidence type="ECO:0000256" key="2">
    <source>
        <dbReference type="ARBA" id="ARBA00023015"/>
    </source>
</evidence>
<dbReference type="Pfam" id="PF00532">
    <property type="entry name" value="Peripla_BP_1"/>
    <property type="match status" value="1"/>
</dbReference>
<protein>
    <submittedName>
        <fullName evidence="6">LacI family DNA-binding transcriptional regulator</fullName>
    </submittedName>
</protein>
<dbReference type="RefSeq" id="WP_262097009.1">
    <property type="nucleotide sequence ID" value="NZ_JAOEGN010000022.1"/>
</dbReference>
<sequence length="322" mass="35961">MATIKDVAKKANVSVATVSRVINKKGYVNEETRVLVENAIHQLNYIPNELARSLFNKHSKLIGVLVPHFDTQFYAELIEGIENSAMRLGYKIMLSNTQDNAKREKDYIHIYSQYNIDGIIVASNAHNVEQLIKSDLPIVTVDHILAENIPSITSNNILGGIIAAQKLISGGARYILELRGPSFLLTVSERSLGFRQVLVQNNIPYVSYDTDLLNPNIEEIKKIIEAHPEIDGIFATSDFLAIHAQNILQKLGRRVPENVQIVGFDNIVYTTLVSPTITTIEQPIRRMGELALESLVKLLNDEPLGDFHSVLDVKLIERGSTK</sequence>
<reference evidence="7" key="1">
    <citation type="submission" date="2023-07" db="EMBL/GenBank/DDBJ databases">
        <title>Novel Mycoplasma species identified in domestic and wild animals.</title>
        <authorList>
            <person name="Volokhov D.V."/>
            <person name="Furtak V.A."/>
            <person name="Zagorodnyaya T.A."/>
        </authorList>
    </citation>
    <scope>NUCLEOTIDE SEQUENCE [LARGE SCALE GENOMIC DNA]</scope>
    <source>
        <strain evidence="7">92-19</strain>
    </source>
</reference>
<dbReference type="PROSITE" id="PS00356">
    <property type="entry name" value="HTH_LACI_1"/>
    <property type="match status" value="1"/>
</dbReference>
<dbReference type="InterPro" id="IPR000843">
    <property type="entry name" value="HTH_LacI"/>
</dbReference>
<keyword evidence="3 6" id="KW-0238">DNA-binding</keyword>
<gene>
    <name evidence="6" type="ORF">N7603_08480</name>
</gene>
<dbReference type="CDD" id="cd01392">
    <property type="entry name" value="HTH_LacI"/>
    <property type="match status" value="1"/>
</dbReference>
<evidence type="ECO:0000256" key="1">
    <source>
        <dbReference type="ARBA" id="ARBA00022491"/>
    </source>
</evidence>
<evidence type="ECO:0000256" key="4">
    <source>
        <dbReference type="ARBA" id="ARBA00023163"/>
    </source>
</evidence>
<evidence type="ECO:0000259" key="5">
    <source>
        <dbReference type="PROSITE" id="PS50932"/>
    </source>
</evidence>
<dbReference type="InterPro" id="IPR001761">
    <property type="entry name" value="Peripla_BP/Lac1_sug-bd_dom"/>
</dbReference>
<dbReference type="PRINTS" id="PR00036">
    <property type="entry name" value="HTHLACI"/>
</dbReference>
<evidence type="ECO:0000313" key="6">
    <source>
        <dbReference type="EMBL" id="MCU0105691.1"/>
    </source>
</evidence>
<comment type="caution">
    <text evidence="6">The sequence shown here is derived from an EMBL/GenBank/DDBJ whole genome shotgun (WGS) entry which is preliminary data.</text>
</comment>
<dbReference type="InterPro" id="IPR028082">
    <property type="entry name" value="Peripla_BP_I"/>
</dbReference>
<name>A0ABT2PYY3_9MOLU</name>
<dbReference type="Gene3D" id="3.40.50.2300">
    <property type="match status" value="2"/>
</dbReference>
<dbReference type="Pfam" id="PF00356">
    <property type="entry name" value="LacI"/>
    <property type="match status" value="1"/>
</dbReference>
<evidence type="ECO:0000313" key="7">
    <source>
        <dbReference type="Proteomes" id="UP001209076"/>
    </source>
</evidence>
<keyword evidence="2" id="KW-0805">Transcription regulation</keyword>
<dbReference type="Proteomes" id="UP001209076">
    <property type="component" value="Unassembled WGS sequence"/>
</dbReference>
<dbReference type="PROSITE" id="PS50932">
    <property type="entry name" value="HTH_LACI_2"/>
    <property type="match status" value="1"/>
</dbReference>
<dbReference type="PANTHER" id="PTHR30146">
    <property type="entry name" value="LACI-RELATED TRANSCRIPTIONAL REPRESSOR"/>
    <property type="match status" value="1"/>
</dbReference>
<dbReference type="SUPFAM" id="SSF53822">
    <property type="entry name" value="Periplasmic binding protein-like I"/>
    <property type="match status" value="1"/>
</dbReference>
<dbReference type="InterPro" id="IPR010982">
    <property type="entry name" value="Lambda_DNA-bd_dom_sf"/>
</dbReference>